<evidence type="ECO:0000259" key="6">
    <source>
        <dbReference type="Pfam" id="PF02540"/>
    </source>
</evidence>
<dbReference type="GO" id="GO:0004359">
    <property type="term" value="F:glutaminase activity"/>
    <property type="evidence" value="ECO:0007669"/>
    <property type="project" value="InterPro"/>
</dbReference>
<reference evidence="7" key="1">
    <citation type="submission" date="2020-04" db="EMBL/GenBank/DDBJ databases">
        <authorList>
            <person name="Chiriac C."/>
            <person name="Salcher M."/>
            <person name="Ghai R."/>
            <person name="Kavagutti S V."/>
        </authorList>
    </citation>
    <scope>NUCLEOTIDE SEQUENCE</scope>
</reference>
<dbReference type="EMBL" id="LR796341">
    <property type="protein sequence ID" value="CAB4137912.1"/>
    <property type="molecule type" value="Genomic_DNA"/>
</dbReference>
<dbReference type="GO" id="GO:0009435">
    <property type="term" value="P:NAD+ biosynthetic process"/>
    <property type="evidence" value="ECO:0007669"/>
    <property type="project" value="UniProtKB-UniPathway"/>
</dbReference>
<organism evidence="7">
    <name type="scientific">uncultured Caudovirales phage</name>
    <dbReference type="NCBI Taxonomy" id="2100421"/>
    <lineage>
        <taxon>Viruses</taxon>
        <taxon>Duplodnaviria</taxon>
        <taxon>Heunggongvirae</taxon>
        <taxon>Uroviricota</taxon>
        <taxon>Caudoviricetes</taxon>
        <taxon>Peduoviridae</taxon>
        <taxon>Maltschvirus</taxon>
        <taxon>Maltschvirus maltsch</taxon>
    </lineage>
</organism>
<protein>
    <submittedName>
        <fullName evidence="7">NadE NAD synthase</fullName>
    </submittedName>
</protein>
<evidence type="ECO:0000256" key="5">
    <source>
        <dbReference type="ARBA" id="ARBA00023027"/>
    </source>
</evidence>
<dbReference type="InterPro" id="IPR014729">
    <property type="entry name" value="Rossmann-like_a/b/a_fold"/>
</dbReference>
<dbReference type="InterPro" id="IPR022310">
    <property type="entry name" value="NAD/GMP_synthase"/>
</dbReference>
<dbReference type="Gene3D" id="3.40.50.620">
    <property type="entry name" value="HUPs"/>
    <property type="match status" value="1"/>
</dbReference>
<dbReference type="GO" id="GO:0005524">
    <property type="term" value="F:ATP binding"/>
    <property type="evidence" value="ECO:0007669"/>
    <property type="project" value="UniProtKB-KW"/>
</dbReference>
<evidence type="ECO:0000313" key="7">
    <source>
        <dbReference type="EMBL" id="CAB4137912.1"/>
    </source>
</evidence>
<evidence type="ECO:0000256" key="2">
    <source>
        <dbReference type="ARBA" id="ARBA00022598"/>
    </source>
</evidence>
<name>A0A6J5LVS7_9CAUD</name>
<dbReference type="GO" id="GO:0003952">
    <property type="term" value="F:NAD+ synthase (glutamine-hydrolyzing) activity"/>
    <property type="evidence" value="ECO:0007669"/>
    <property type="project" value="InterPro"/>
</dbReference>
<dbReference type="PANTHER" id="PTHR23090:SF9">
    <property type="entry name" value="GLUTAMINE-DEPENDENT NAD(+) SYNTHETASE"/>
    <property type="match status" value="1"/>
</dbReference>
<dbReference type="CDD" id="cd00553">
    <property type="entry name" value="NAD_synthase"/>
    <property type="match status" value="1"/>
</dbReference>
<keyword evidence="3" id="KW-0547">Nucleotide-binding</keyword>
<gene>
    <name evidence="7" type="ORF">UFOVP328_130</name>
</gene>
<comment type="pathway">
    <text evidence="1">Cofactor biosynthesis; NAD(+) biosynthesis.</text>
</comment>
<keyword evidence="5" id="KW-0520">NAD</keyword>
<evidence type="ECO:0000256" key="3">
    <source>
        <dbReference type="ARBA" id="ARBA00022741"/>
    </source>
</evidence>
<evidence type="ECO:0000256" key="1">
    <source>
        <dbReference type="ARBA" id="ARBA00004790"/>
    </source>
</evidence>
<dbReference type="UniPathway" id="UPA00253"/>
<feature type="domain" description="NAD/GMP synthase" evidence="6">
    <location>
        <begin position="7"/>
        <end position="237"/>
    </location>
</feature>
<dbReference type="Pfam" id="PF02540">
    <property type="entry name" value="NAD_synthase"/>
    <property type="match status" value="1"/>
</dbReference>
<dbReference type="NCBIfam" id="TIGR00552">
    <property type="entry name" value="nadE"/>
    <property type="match status" value="1"/>
</dbReference>
<accession>A0A6J5LVS7</accession>
<dbReference type="PANTHER" id="PTHR23090">
    <property type="entry name" value="NH 3 /GLUTAMINE-DEPENDENT NAD + SYNTHETASE"/>
    <property type="match status" value="1"/>
</dbReference>
<sequence>MQNNLSNRITEWIRNYAVQNNIKSLVVGVSGGIDSAVVSTLCACTGIHTIAVALPIRQREDLHNLSLDHCFWLGGKFANVRTEIVNLTDTFDRFEEVMGNYSSELAFANSRSRLRMMALYQIAQSCSGIVVGTGNKVEDFGVGFFTKYGDGGVDISPIADLLKTEVWQLGRELGVDQRIIDAAPTDGLWADGRVDQDQLGGLTYAELEVAMALDESGAVPLNDAEAMNLYQYRKIRARNLHKMLPIPVFKK</sequence>
<dbReference type="SUPFAM" id="SSF52402">
    <property type="entry name" value="Adenine nucleotide alpha hydrolases-like"/>
    <property type="match status" value="1"/>
</dbReference>
<dbReference type="InterPro" id="IPR003694">
    <property type="entry name" value="NAD_synthase"/>
</dbReference>
<proteinExistence type="predicted"/>
<keyword evidence="2" id="KW-0436">Ligase</keyword>
<keyword evidence="4" id="KW-0067">ATP-binding</keyword>
<evidence type="ECO:0000256" key="4">
    <source>
        <dbReference type="ARBA" id="ARBA00022840"/>
    </source>
</evidence>